<dbReference type="Proteomes" id="UP000765509">
    <property type="component" value="Unassembled WGS sequence"/>
</dbReference>
<dbReference type="AlphaFoldDB" id="A0A9Q3PAG9"/>
<name>A0A9Q3PAG9_9BASI</name>
<proteinExistence type="predicted"/>
<reference evidence="2" key="1">
    <citation type="submission" date="2021-03" db="EMBL/GenBank/DDBJ databases">
        <title>Draft genome sequence of rust myrtle Austropuccinia psidii MF-1, a brazilian biotype.</title>
        <authorList>
            <person name="Quecine M.C."/>
            <person name="Pachon D.M.R."/>
            <person name="Bonatelli M.L."/>
            <person name="Correr F.H."/>
            <person name="Franceschini L.M."/>
            <person name="Leite T.F."/>
            <person name="Margarido G.R.A."/>
            <person name="Almeida C.A."/>
            <person name="Ferrarezi J.A."/>
            <person name="Labate C.A."/>
        </authorList>
    </citation>
    <scope>NUCLEOTIDE SEQUENCE</scope>
    <source>
        <strain evidence="2">MF-1</strain>
    </source>
</reference>
<protein>
    <submittedName>
        <fullName evidence="2">Uncharacterized protein</fullName>
    </submittedName>
</protein>
<evidence type="ECO:0000256" key="1">
    <source>
        <dbReference type="SAM" id="MobiDB-lite"/>
    </source>
</evidence>
<feature type="compositionally biased region" description="Basic and acidic residues" evidence="1">
    <location>
        <begin position="189"/>
        <end position="203"/>
    </location>
</feature>
<dbReference type="EMBL" id="AVOT02061021">
    <property type="protein sequence ID" value="MBW0554359.1"/>
    <property type="molecule type" value="Genomic_DNA"/>
</dbReference>
<gene>
    <name evidence="2" type="ORF">O181_094074</name>
</gene>
<keyword evidence="3" id="KW-1185">Reference proteome</keyword>
<sequence>MVKPIQAHSNEEYIQEKEVYIDRKLPFRSESANRFMGNLDEIIKKTYHEEGRHDQYHHQIHIENPPTTDFPKAPKGLPIDFYYVHCFNEKPPSQQRNLEDVGTIAFLRDATKSLEFKDEDEKMGNKRFTDKNWNEDTKEYNLEFLVSPEQDSKDQSIGYNDMYCGKSIILESSYEYESNNDSDNTQYKSKTEKDRKGNQKANEEYFEADDMELYEEYGRATFAGGLAEEEWNAWH</sequence>
<evidence type="ECO:0000313" key="3">
    <source>
        <dbReference type="Proteomes" id="UP000765509"/>
    </source>
</evidence>
<feature type="region of interest" description="Disordered" evidence="1">
    <location>
        <begin position="177"/>
        <end position="204"/>
    </location>
</feature>
<accession>A0A9Q3PAG9</accession>
<organism evidence="2 3">
    <name type="scientific">Austropuccinia psidii MF-1</name>
    <dbReference type="NCBI Taxonomy" id="1389203"/>
    <lineage>
        <taxon>Eukaryota</taxon>
        <taxon>Fungi</taxon>
        <taxon>Dikarya</taxon>
        <taxon>Basidiomycota</taxon>
        <taxon>Pucciniomycotina</taxon>
        <taxon>Pucciniomycetes</taxon>
        <taxon>Pucciniales</taxon>
        <taxon>Sphaerophragmiaceae</taxon>
        <taxon>Austropuccinia</taxon>
    </lineage>
</organism>
<comment type="caution">
    <text evidence="2">The sequence shown here is derived from an EMBL/GenBank/DDBJ whole genome shotgun (WGS) entry which is preliminary data.</text>
</comment>
<evidence type="ECO:0000313" key="2">
    <source>
        <dbReference type="EMBL" id="MBW0554359.1"/>
    </source>
</evidence>